<dbReference type="InterPro" id="IPR019035">
    <property type="entry name" value="Mediator_Med12"/>
</dbReference>
<dbReference type="OrthoDB" id="20828at2759"/>
<dbReference type="SMR" id="A0A7M7T7K3"/>
<feature type="compositionally biased region" description="Basic and acidic residues" evidence="8">
    <location>
        <begin position="749"/>
        <end position="768"/>
    </location>
</feature>
<proteinExistence type="inferred from homology"/>
<evidence type="ECO:0000256" key="6">
    <source>
        <dbReference type="ARBA" id="ARBA00023163"/>
    </source>
</evidence>
<dbReference type="GO" id="GO:0045944">
    <property type="term" value="P:positive regulation of transcription by RNA polymerase II"/>
    <property type="evidence" value="ECO:0007669"/>
    <property type="project" value="TreeGrafter"/>
</dbReference>
<accession>A0A7M7T7K3</accession>
<feature type="region of interest" description="Disordered" evidence="8">
    <location>
        <begin position="8"/>
        <end position="40"/>
    </location>
</feature>
<dbReference type="GO" id="GO:0003713">
    <property type="term" value="F:transcription coactivator activity"/>
    <property type="evidence" value="ECO:0007669"/>
    <property type="project" value="TreeGrafter"/>
</dbReference>
<comment type="similarity">
    <text evidence="2">Belongs to the Mediator complex subunit 12 family.</text>
</comment>
<feature type="compositionally biased region" description="Basic residues" evidence="8">
    <location>
        <begin position="1878"/>
        <end position="1890"/>
    </location>
</feature>
<keyword evidence="7" id="KW-0539">Nucleus</keyword>
<keyword evidence="4" id="KW-0805">Transcription regulation</keyword>
<reference evidence="10" key="1">
    <citation type="submission" date="2021-01" db="UniProtKB">
        <authorList>
            <consortium name="EnsemblMetazoa"/>
        </authorList>
    </citation>
    <scope>IDENTIFICATION</scope>
</reference>
<feature type="domain" description="Mediator complex subunit Med12" evidence="9">
    <location>
        <begin position="97"/>
        <end position="157"/>
    </location>
</feature>
<feature type="region of interest" description="Disordered" evidence="8">
    <location>
        <begin position="2261"/>
        <end position="2310"/>
    </location>
</feature>
<feature type="region of interest" description="Disordered" evidence="8">
    <location>
        <begin position="1321"/>
        <end position="1351"/>
    </location>
</feature>
<dbReference type="InParanoid" id="A0A7M7T7K3"/>
<feature type="region of interest" description="Disordered" evidence="8">
    <location>
        <begin position="634"/>
        <end position="654"/>
    </location>
</feature>
<feature type="region of interest" description="Disordered" evidence="8">
    <location>
        <begin position="722"/>
        <end position="770"/>
    </location>
</feature>
<feature type="compositionally biased region" description="Low complexity" evidence="8">
    <location>
        <begin position="2261"/>
        <end position="2283"/>
    </location>
</feature>
<feature type="region of interest" description="Disordered" evidence="8">
    <location>
        <begin position="206"/>
        <end position="272"/>
    </location>
</feature>
<feature type="compositionally biased region" description="Gly residues" evidence="8">
    <location>
        <begin position="1339"/>
        <end position="1349"/>
    </location>
</feature>
<organism evidence="10 11">
    <name type="scientific">Nasonia vitripennis</name>
    <name type="common">Parasitic wasp</name>
    <dbReference type="NCBI Taxonomy" id="7425"/>
    <lineage>
        <taxon>Eukaryota</taxon>
        <taxon>Metazoa</taxon>
        <taxon>Ecdysozoa</taxon>
        <taxon>Arthropoda</taxon>
        <taxon>Hexapoda</taxon>
        <taxon>Insecta</taxon>
        <taxon>Pterygota</taxon>
        <taxon>Neoptera</taxon>
        <taxon>Endopterygota</taxon>
        <taxon>Hymenoptera</taxon>
        <taxon>Apocrita</taxon>
        <taxon>Proctotrupomorpha</taxon>
        <taxon>Chalcidoidea</taxon>
        <taxon>Pteromalidae</taxon>
        <taxon>Pteromalinae</taxon>
        <taxon>Nasonia</taxon>
    </lineage>
</organism>
<feature type="compositionally biased region" description="Low complexity" evidence="8">
    <location>
        <begin position="254"/>
        <end position="266"/>
    </location>
</feature>
<evidence type="ECO:0000256" key="8">
    <source>
        <dbReference type="SAM" id="MobiDB-lite"/>
    </source>
</evidence>
<feature type="compositionally biased region" description="Low complexity" evidence="8">
    <location>
        <begin position="1944"/>
        <end position="1981"/>
    </location>
</feature>
<feature type="region of interest" description="Disordered" evidence="8">
    <location>
        <begin position="1856"/>
        <end position="2096"/>
    </location>
</feature>
<dbReference type="InterPro" id="IPR051647">
    <property type="entry name" value="Mediator_comp_sub12"/>
</dbReference>
<feature type="compositionally biased region" description="Low complexity" evidence="8">
    <location>
        <begin position="1900"/>
        <end position="1937"/>
    </location>
</feature>
<protein>
    <recommendedName>
        <fullName evidence="9">Mediator complex subunit Med12 domain-containing protein</fullName>
    </recommendedName>
</protein>
<dbReference type="GeneID" id="100121446"/>
<evidence type="ECO:0000256" key="3">
    <source>
        <dbReference type="ARBA" id="ARBA00022491"/>
    </source>
</evidence>
<dbReference type="Pfam" id="PF09497">
    <property type="entry name" value="Med12"/>
    <property type="match status" value="1"/>
</dbReference>
<feature type="region of interest" description="Disordered" evidence="8">
    <location>
        <begin position="786"/>
        <end position="821"/>
    </location>
</feature>
<dbReference type="EnsemblMetazoa" id="XM_031924394">
    <property type="protein sequence ID" value="XP_031780254"/>
    <property type="gene ID" value="LOC100121446"/>
</dbReference>
<dbReference type="CTD" id="44830"/>
<feature type="compositionally biased region" description="Basic and acidic residues" evidence="8">
    <location>
        <begin position="793"/>
        <end position="811"/>
    </location>
</feature>
<sequence length="2310" mass="256074">MMGILYEKRPLKRPRLGPPDVYPQEPKQKEDELTPNNVKHGFTTSLQLSDEHGTARNCNVTAAKVGAYFNAILAKKEELATMPDTGRKRQQINPKDNFWPVTARTKIGIEAWFKDLSGCKPLVSLAKKAPNFNKKEEIFTMLCEYQVPMLRAAWFIKLSSAYTVAVSEAKIKKRQLPDPTTEWTGTLIKFLKDQLSKLQEYYHLGHGTSNSNSNSNPSTTANGTTNSSSTGSGGATPNGTSSSSQSVTTNGLVNTQPSTPNSNSNSGTQCASGSVMNEDHKLALKQWHYCTQLAKYMFEEGLLDRQELLQWILELLDKMKSAPADDGILKLLLPLALQYLEEFVQSELLARRLAYLCCRKIAHMCNNVDTSYCPSSPSVAAVNAASSNKSEMNGNKDGTVPQPQTAPVVNQLNAVFNDYLNCPHHRDVLYGLSTIIQVITLECPTALVWNNVGEGKSISVLNGSPLDHLPCPPAALPSPPASAADPTRRQLKIAQENIRARSQAAESRWSCDKWQQSSAGMTTTKVLATLDALDRHSFDRMDANNSLDTLYSKIFTSPSKDSNATAAISSNTLTPPSSANPASSDREGANSKTEYNPQQDAPIVEILCEWAVSAERWGEHRAMAVAKLLEKRQAEASGENNDNDDKDSVCSNGNGPPALPIFQPLLMKFLDVDAPVLDTSSAQSKVQFTNLVHLFSELIRHDVFSHDAYMCTLISRGDLIQGPAASKASTPSNRDPMDEDSLFPGIDLKPTKLDPQDHMRSTNDYDDSKIDDDLDKILQDIKDVQQNSMDAPDSPKESDALGGHGAHDAGLESKTPSSPSRHLLYTMHFPLPQDETCSQHDCNQRHVLLFGVGRVRDEARHVVKKMTKEVCKLFGKKFSIDVAEGGKVKKHSRSEFNFEAITQKFQNLSYFDQHVVTWQCATQVVDMLNTFVTGSSYLPVQEHVAFLFDLMELALNIYGLIDICIQILKELPEVEAQLDVRKSTLVRNYTTNLSLYIVGVLRRYHCCLLLSPEQTTVVFSLLCKMVAHVSNPSDCSSAERCVLAHLYDLYSNCSLLKTKPHSSEGFNNANPKIRAAYYTALTLTPSNHLYNSQFMVDVLNNPRRGGKIEPQWARQLNETPANRYSFVCNAIVTVCSETDNDKLNDIAITCAELTACCNALNTEWLGVLSALCCSSNSSANYNDVQNQVDVQDLSIHNSLAVFTSILIARHCFSLEDFVRHIAIPSLGKAFNDGRGDADTDAEAGARLTCHLLLRLFKTVECPQPSLYSVGTSPHPLPTGNQRSYSIKLSCDRHLLAAAHNNICVGPLIAVLKAILVVGDATAGKQPPKKPDTQMPHAKGGPGSVGGSGPGELSISHILGTSDILGGSDDLGLDLGMSSSSSSVGMTTENVKGLSDFAQHVLRQICSQEWVLERCLQNPEELCQDDMLLDSMLTPRQAQRLLHMICYPDTPADAFLDQKTHITNILENLEQWSLRMSWLDLQLMYKQFPPSSVDLSQWLDTVAKAAIDVFQLNNVSGKPDKRSDSIWLVAPLVSKLPSAVQGRVLKVAGQVLESGNWSKTTGRERRSKSPSMFNHQPFLSLVLTCLKGQDDQREGLLTSLHSQLSQFCTSSKEEKSISSDDPKAREILQDALQLRFSLVGGVFDTIQRNITVTNDWAMLLVQLVSYGVIDLNNNAELFTTVIDMLATLIHSTLVSDSQSEKDENKKYYQNLMKKLKKELGDRNNQSIQFVRQLLPLPKLTMEVITCEQVGCITDTKGNKIAGFNSIDKKQGLQVYNAQRVSAWELLEGHKNPAPLSWAWFRAVRLERKPLTYQNAHKLLRYHTHSQTRPASYYLEPPPLPPEDLEPDKKELETCKADTPMSIDSPGRMMAAMGGIGKGKALKPSKRHRRNKNGPATPTNCMQPQQMPPQQQGPTPMQQQMAYGGQQPPQLPQQPGMFPNQPPQPQQQQQQPQPQQQQWYPNQQAPHPAAAQQYAPYGQQMAPNQVTGPRYDRPGPALNQSQSKQALTNMLRMRLPTNQFMSGQQQQQQQQPQPQQQQPGPPVPNATQPNVGGPGAFQGMRNQFIRQQLRAHGQQHAPPGMQQQPGLFPPQQQQQQPQNMYANMQQGMNQNYAGYGGQQMIPQQQQQQQPNMMAQQQNMFQNQQQMMGAQNQQQMMNAQSQQQMMGAQRNQEYLQQQRMQQGAARPPYMQQQAPNVTMNTMGPMGSGVQNQPAPPYRQAGGKPGAVNVGGVGQANVGLQPNQHMQPQQMSALNQQRMRQILAMQQQQQQQQQQAQQQAGNAGQQATPQLVAHLQRNMNQAPQHPYQHQPPPY</sequence>
<name>A0A7M7T7K3_NASVI</name>
<evidence type="ECO:0000256" key="5">
    <source>
        <dbReference type="ARBA" id="ARBA00023159"/>
    </source>
</evidence>
<evidence type="ECO:0000256" key="4">
    <source>
        <dbReference type="ARBA" id="ARBA00023015"/>
    </source>
</evidence>
<dbReference type="PANTHER" id="PTHR46007">
    <property type="entry name" value="MEDIATOR OF RNA POLYMERASE II TRANSCRIPTION SUBUNIT 12"/>
    <property type="match status" value="1"/>
</dbReference>
<feature type="compositionally biased region" description="Polar residues" evidence="8">
    <location>
        <begin position="1996"/>
        <end position="2006"/>
    </location>
</feature>
<dbReference type="GO" id="GO:0016592">
    <property type="term" value="C:mediator complex"/>
    <property type="evidence" value="ECO:0007669"/>
    <property type="project" value="InterPro"/>
</dbReference>
<keyword evidence="3" id="KW-0678">Repressor</keyword>
<evidence type="ECO:0000313" key="11">
    <source>
        <dbReference type="Proteomes" id="UP000002358"/>
    </source>
</evidence>
<dbReference type="InterPro" id="IPR021990">
    <property type="entry name" value="Mediator_Med12_LCEWAV"/>
</dbReference>
<dbReference type="Pfam" id="PF12145">
    <property type="entry name" value="Med12-LCEWAV"/>
    <property type="match status" value="1"/>
</dbReference>
<evidence type="ECO:0000256" key="7">
    <source>
        <dbReference type="ARBA" id="ARBA00023242"/>
    </source>
</evidence>
<dbReference type="KEGG" id="nvi:100121446"/>
<evidence type="ECO:0000256" key="2">
    <source>
        <dbReference type="ARBA" id="ARBA00010289"/>
    </source>
</evidence>
<evidence type="ECO:0000259" key="9">
    <source>
        <dbReference type="SMART" id="SM01281"/>
    </source>
</evidence>
<dbReference type="FunCoup" id="A0A7M7T7K3">
    <property type="interactions" value="894"/>
</dbReference>
<keyword evidence="5" id="KW-0010">Activator</keyword>
<dbReference type="PANTHER" id="PTHR46007:SF11">
    <property type="entry name" value="MEDIATOR OF RNA POLYMERASE II TRANSCRIPTION SUBUNIT 12"/>
    <property type="match status" value="1"/>
</dbReference>
<evidence type="ECO:0000313" key="10">
    <source>
        <dbReference type="EnsemblMetazoa" id="XP_031780254"/>
    </source>
</evidence>
<keyword evidence="6" id="KW-0804">Transcription</keyword>
<dbReference type="RefSeq" id="XP_031780254.1">
    <property type="nucleotide sequence ID" value="XM_031924394.2"/>
</dbReference>
<comment type="subcellular location">
    <subcellularLocation>
        <location evidence="1">Nucleus</location>
    </subcellularLocation>
</comment>
<feature type="region of interest" description="Disordered" evidence="8">
    <location>
        <begin position="559"/>
        <end position="597"/>
    </location>
</feature>
<dbReference type="SMART" id="SM01281">
    <property type="entry name" value="Med12"/>
    <property type="match status" value="1"/>
</dbReference>
<feature type="compositionally biased region" description="Low complexity" evidence="8">
    <location>
        <begin position="207"/>
        <end position="230"/>
    </location>
</feature>
<keyword evidence="11" id="KW-1185">Reference proteome</keyword>
<feature type="compositionally biased region" description="Polar residues" evidence="8">
    <location>
        <begin position="559"/>
        <end position="583"/>
    </location>
</feature>
<feature type="compositionally biased region" description="Low complexity" evidence="8">
    <location>
        <begin position="2021"/>
        <end position="2036"/>
    </location>
</feature>
<evidence type="ECO:0000256" key="1">
    <source>
        <dbReference type="ARBA" id="ARBA00004123"/>
    </source>
</evidence>
<dbReference type="Proteomes" id="UP000002358">
    <property type="component" value="Chromosome 2"/>
</dbReference>
<feature type="compositionally biased region" description="Low complexity" evidence="8">
    <location>
        <begin position="2076"/>
        <end position="2096"/>
    </location>
</feature>